<proteinExistence type="predicted"/>
<dbReference type="AlphaFoldDB" id="A0A1W7ACW8"/>
<dbReference type="KEGG" id="mcak:MCCS_18370"/>
<dbReference type="RefSeq" id="WP_086043021.1">
    <property type="nucleotide sequence ID" value="NZ_CBCRZA010000004.1"/>
</dbReference>
<organism evidence="1 2">
    <name type="scientific">Macrococcoides canis</name>
    <dbReference type="NCBI Taxonomy" id="1855823"/>
    <lineage>
        <taxon>Bacteria</taxon>
        <taxon>Bacillati</taxon>
        <taxon>Bacillota</taxon>
        <taxon>Bacilli</taxon>
        <taxon>Bacillales</taxon>
        <taxon>Staphylococcaceae</taxon>
        <taxon>Macrococcoides</taxon>
    </lineage>
</organism>
<gene>
    <name evidence="1" type="ORF">MCCS_18370</name>
</gene>
<dbReference type="Proteomes" id="UP000194154">
    <property type="component" value="Chromosome"/>
</dbReference>
<dbReference type="OrthoDB" id="2989832at2"/>
<protein>
    <recommendedName>
        <fullName evidence="3">PepSY domain-containing protein</fullName>
    </recommendedName>
</protein>
<accession>A0A1W7ACW8</accession>
<name>A0A1W7ACW8_9STAP</name>
<dbReference type="GeneID" id="35295933"/>
<reference evidence="1 2" key="1">
    <citation type="journal article" date="2017" name="Int. J. Syst. Evol. Microbiol.">
        <title>Macrococcus canis sp. nov., a skin bacterium associated with infections in dogs.</title>
        <authorList>
            <person name="Gobeli Brawand S."/>
            <person name="Cotting K."/>
            <person name="Gomez-Sanz E."/>
            <person name="Collaud A."/>
            <person name="Thomann A."/>
            <person name="Brodard I."/>
            <person name="Rodriguez-Campos S."/>
            <person name="Strauss C."/>
            <person name="Perreten V."/>
        </authorList>
    </citation>
    <scope>NUCLEOTIDE SEQUENCE [LARGE SCALE GENOMIC DNA]</scope>
    <source>
        <strain evidence="1 2">KM45013</strain>
    </source>
</reference>
<sequence length="95" mass="10989">MKKRYLLIIPVTIALLYISKDRMSMKHPKKVLDQTKQAYKDVTGSAINYTPEKIHKFGSITHVYRGMINTKTSTYEFIADCYSGELIDVFEIQPL</sequence>
<evidence type="ECO:0000313" key="1">
    <source>
        <dbReference type="EMBL" id="ARQ07467.1"/>
    </source>
</evidence>
<keyword evidence="2" id="KW-1185">Reference proteome</keyword>
<evidence type="ECO:0008006" key="3">
    <source>
        <dbReference type="Google" id="ProtNLM"/>
    </source>
</evidence>
<dbReference type="EMBL" id="CP021059">
    <property type="protein sequence ID" value="ARQ07467.1"/>
    <property type="molecule type" value="Genomic_DNA"/>
</dbReference>
<dbReference type="STRING" id="1855823.MCCS_18370"/>
<evidence type="ECO:0000313" key="2">
    <source>
        <dbReference type="Proteomes" id="UP000194154"/>
    </source>
</evidence>